<sequence>MSHGELINIGMVLGRRLTDTTGQLTHSWAHQYRHRTSIDIRRSLDEFSLSDEDAHLLDYAAPMTDFELPESGVRPIRGVPLHGIDLNGRELDLWSGDVGKVGIRDPSGSVKGMAYPHSDITADFMDRLAIPDRIGAYTTFRFLNGGKAEYTGAGGLPWLDGTAIYVHAELDAKRPAFVVKAEVPTFDPHDDRLDLGGTTIELEPEHFAKVVANERVLRDLANAEPERSLVMLAGKAGRPDETVAFRFTEALHREGFTRDVYFATGSQIMWDRRPFLAVEEAYDNTGRRLPAWEVYPATEGRTAQLAPLRDDPAP</sequence>
<comment type="caution">
    <text evidence="1">The sequence shown here is derived from an EMBL/GenBank/DDBJ whole genome shotgun (WGS) entry which is preliminary data.</text>
</comment>
<evidence type="ECO:0000313" key="1">
    <source>
        <dbReference type="EMBL" id="MEU1954437.1"/>
    </source>
</evidence>
<name>A0ABV2WU73_9NOCA</name>
<gene>
    <name evidence="1" type="ORF">ABZ510_21550</name>
</gene>
<reference evidence="1 2" key="1">
    <citation type="submission" date="2024-06" db="EMBL/GenBank/DDBJ databases">
        <title>The Natural Products Discovery Center: Release of the First 8490 Sequenced Strains for Exploring Actinobacteria Biosynthetic Diversity.</title>
        <authorList>
            <person name="Kalkreuter E."/>
            <person name="Kautsar S.A."/>
            <person name="Yang D."/>
            <person name="Bader C.D."/>
            <person name="Teijaro C.N."/>
            <person name="Fluegel L."/>
            <person name="Davis C.M."/>
            <person name="Simpson J.R."/>
            <person name="Lauterbach L."/>
            <person name="Steele A.D."/>
            <person name="Gui C."/>
            <person name="Meng S."/>
            <person name="Li G."/>
            <person name="Viehrig K."/>
            <person name="Ye F."/>
            <person name="Su P."/>
            <person name="Kiefer A.F."/>
            <person name="Nichols A."/>
            <person name="Cepeda A.J."/>
            <person name="Yan W."/>
            <person name="Fan B."/>
            <person name="Jiang Y."/>
            <person name="Adhikari A."/>
            <person name="Zheng C.-J."/>
            <person name="Schuster L."/>
            <person name="Cowan T.M."/>
            <person name="Smanski M.J."/>
            <person name="Chevrette M.G."/>
            <person name="De Carvalho L.P.S."/>
            <person name="Shen B."/>
        </authorList>
    </citation>
    <scope>NUCLEOTIDE SEQUENCE [LARGE SCALE GENOMIC DNA]</scope>
    <source>
        <strain evidence="1 2">NPDC019708</strain>
    </source>
</reference>
<evidence type="ECO:0000313" key="2">
    <source>
        <dbReference type="Proteomes" id="UP001550628"/>
    </source>
</evidence>
<dbReference type="EMBL" id="JBEYBF010000015">
    <property type="protein sequence ID" value="MEU1954437.1"/>
    <property type="molecule type" value="Genomic_DNA"/>
</dbReference>
<keyword evidence="2" id="KW-1185">Reference proteome</keyword>
<protein>
    <submittedName>
        <fullName evidence="1">Uncharacterized protein</fullName>
    </submittedName>
</protein>
<accession>A0ABV2WU73</accession>
<dbReference type="RefSeq" id="WP_356958299.1">
    <property type="nucleotide sequence ID" value="NZ_JBEYBD010000012.1"/>
</dbReference>
<dbReference type="Proteomes" id="UP001550628">
    <property type="component" value="Unassembled WGS sequence"/>
</dbReference>
<organism evidence="1 2">
    <name type="scientific">Nocardia rhamnosiphila</name>
    <dbReference type="NCBI Taxonomy" id="426716"/>
    <lineage>
        <taxon>Bacteria</taxon>
        <taxon>Bacillati</taxon>
        <taxon>Actinomycetota</taxon>
        <taxon>Actinomycetes</taxon>
        <taxon>Mycobacteriales</taxon>
        <taxon>Nocardiaceae</taxon>
        <taxon>Nocardia</taxon>
    </lineage>
</organism>
<proteinExistence type="predicted"/>